<dbReference type="Proteomes" id="UP000184038">
    <property type="component" value="Unassembled WGS sequence"/>
</dbReference>
<evidence type="ECO:0000256" key="1">
    <source>
        <dbReference type="ARBA" id="ARBA00004651"/>
    </source>
</evidence>
<feature type="domain" description="DUF2179" evidence="7">
    <location>
        <begin position="224"/>
        <end position="278"/>
    </location>
</feature>
<sequence length="291" mass="32685">MMKNSRKKYLKNLFYILLGNTIYAAAIVMFILPNNLITGGTTGLALFFNHEFNIPITVFVSIFNLIMFLLGFYVLGRKFALTTVISTFYYPFIFGILERIPELRGITNDHMLAVICGGIMIGFGIGIVIRVGASTGGVDIPPLVLYKKFAVPVSVSLYVIDFTILLLQMLFSNKEQVLYGILLVVIYTIVLDKVLLLGKSQLQVKIVSKNYEEINDMIINQLDRGSTLLHAETGFCRNDNLMVLTVISNRELSKLNQLVMEIDPDAFVIISQVNEVRGRGFSTQKVYVKET</sequence>
<feature type="transmembrane region" description="Helical" evidence="6">
    <location>
        <begin position="52"/>
        <end position="72"/>
    </location>
</feature>
<evidence type="ECO:0000313" key="9">
    <source>
        <dbReference type="Proteomes" id="UP000184038"/>
    </source>
</evidence>
<keyword evidence="2" id="KW-1003">Cell membrane</keyword>
<dbReference type="CDD" id="cd16380">
    <property type="entry name" value="YitT_C"/>
    <property type="match status" value="1"/>
</dbReference>
<evidence type="ECO:0000256" key="4">
    <source>
        <dbReference type="ARBA" id="ARBA00022989"/>
    </source>
</evidence>
<organism evidence="8 9">
    <name type="scientific">Anaerosporobacter mobilis DSM 15930</name>
    <dbReference type="NCBI Taxonomy" id="1120996"/>
    <lineage>
        <taxon>Bacteria</taxon>
        <taxon>Bacillati</taxon>
        <taxon>Bacillota</taxon>
        <taxon>Clostridia</taxon>
        <taxon>Lachnospirales</taxon>
        <taxon>Lachnospiraceae</taxon>
        <taxon>Anaerosporobacter</taxon>
    </lineage>
</organism>
<feature type="transmembrane region" description="Helical" evidence="6">
    <location>
        <begin position="177"/>
        <end position="196"/>
    </location>
</feature>
<dbReference type="PANTHER" id="PTHR33545:SF5">
    <property type="entry name" value="UPF0750 MEMBRANE PROTEIN YITT"/>
    <property type="match status" value="1"/>
</dbReference>
<feature type="transmembrane region" description="Helical" evidence="6">
    <location>
        <begin position="110"/>
        <end position="129"/>
    </location>
</feature>
<dbReference type="EMBL" id="FRCP01000013">
    <property type="protein sequence ID" value="SHM64177.1"/>
    <property type="molecule type" value="Genomic_DNA"/>
</dbReference>
<evidence type="ECO:0000256" key="2">
    <source>
        <dbReference type="ARBA" id="ARBA00022475"/>
    </source>
</evidence>
<name>A0A1M7KFY1_9FIRM</name>
<feature type="transmembrane region" description="Helical" evidence="6">
    <location>
        <begin position="12"/>
        <end position="32"/>
    </location>
</feature>
<evidence type="ECO:0000256" key="6">
    <source>
        <dbReference type="SAM" id="Phobius"/>
    </source>
</evidence>
<accession>A0A1M7KFY1</accession>
<protein>
    <submittedName>
        <fullName evidence="8">Uncharacterized membrane-anchored protein YitT, contains DUF161 and DUF2179 domains</fullName>
    </submittedName>
</protein>
<keyword evidence="4 6" id="KW-1133">Transmembrane helix</keyword>
<evidence type="ECO:0000256" key="5">
    <source>
        <dbReference type="ARBA" id="ARBA00023136"/>
    </source>
</evidence>
<evidence type="ECO:0000256" key="3">
    <source>
        <dbReference type="ARBA" id="ARBA00022692"/>
    </source>
</evidence>
<comment type="subcellular location">
    <subcellularLocation>
        <location evidence="1">Cell membrane</location>
        <topology evidence="1">Multi-pass membrane protein</topology>
    </subcellularLocation>
</comment>
<proteinExistence type="predicted"/>
<keyword evidence="3 6" id="KW-0812">Transmembrane</keyword>
<evidence type="ECO:0000259" key="7">
    <source>
        <dbReference type="Pfam" id="PF10035"/>
    </source>
</evidence>
<dbReference type="PIRSF" id="PIRSF006483">
    <property type="entry name" value="Membrane_protein_YitT"/>
    <property type="match status" value="1"/>
</dbReference>
<evidence type="ECO:0000313" key="8">
    <source>
        <dbReference type="EMBL" id="SHM64177.1"/>
    </source>
</evidence>
<keyword evidence="5 6" id="KW-0472">Membrane</keyword>
<feature type="transmembrane region" description="Helical" evidence="6">
    <location>
        <begin position="149"/>
        <end position="171"/>
    </location>
</feature>
<gene>
    <name evidence="8" type="ORF">SAMN02746066_02734</name>
</gene>
<dbReference type="Gene3D" id="3.30.70.120">
    <property type="match status" value="1"/>
</dbReference>
<feature type="transmembrane region" description="Helical" evidence="6">
    <location>
        <begin position="79"/>
        <end position="98"/>
    </location>
</feature>
<dbReference type="InterPro" id="IPR019264">
    <property type="entry name" value="DUF2179"/>
</dbReference>
<dbReference type="InterPro" id="IPR003740">
    <property type="entry name" value="YitT"/>
</dbReference>
<dbReference type="Pfam" id="PF10035">
    <property type="entry name" value="DUF2179"/>
    <property type="match status" value="1"/>
</dbReference>
<dbReference type="STRING" id="1120996.SAMN02746066_02734"/>
<dbReference type="AlphaFoldDB" id="A0A1M7KFY1"/>
<dbReference type="PANTHER" id="PTHR33545">
    <property type="entry name" value="UPF0750 MEMBRANE PROTEIN YITT-RELATED"/>
    <property type="match status" value="1"/>
</dbReference>
<dbReference type="InterPro" id="IPR051461">
    <property type="entry name" value="UPF0750_membrane"/>
</dbReference>
<dbReference type="GO" id="GO:0005886">
    <property type="term" value="C:plasma membrane"/>
    <property type="evidence" value="ECO:0007669"/>
    <property type="project" value="UniProtKB-SubCell"/>
</dbReference>
<reference evidence="8 9" key="1">
    <citation type="submission" date="2016-11" db="EMBL/GenBank/DDBJ databases">
        <authorList>
            <person name="Jaros S."/>
            <person name="Januszkiewicz K."/>
            <person name="Wedrychowicz H."/>
        </authorList>
    </citation>
    <scope>NUCLEOTIDE SEQUENCE [LARGE SCALE GENOMIC DNA]</scope>
    <source>
        <strain evidence="8 9">DSM 15930</strain>
    </source>
</reference>
<dbReference type="Pfam" id="PF02588">
    <property type="entry name" value="YitT_membrane"/>
    <property type="match status" value="1"/>
</dbReference>
<dbReference type="InterPro" id="IPR015867">
    <property type="entry name" value="N-reg_PII/ATP_PRibTrfase_C"/>
</dbReference>
<keyword evidence="9" id="KW-1185">Reference proteome</keyword>